<feature type="domain" description="MADF" evidence="2">
    <location>
        <begin position="6"/>
        <end position="108"/>
    </location>
</feature>
<gene>
    <name evidence="4" type="ORF">EVAR_87191_1</name>
</gene>
<evidence type="ECO:0000256" key="1">
    <source>
        <dbReference type="PROSITE-ProRule" id="PRU00371"/>
    </source>
</evidence>
<dbReference type="AlphaFoldDB" id="A0A4C1VVR1"/>
<dbReference type="PROSITE" id="PS51031">
    <property type="entry name" value="BESS"/>
    <property type="match status" value="1"/>
</dbReference>
<dbReference type="Proteomes" id="UP000299102">
    <property type="component" value="Unassembled WGS sequence"/>
</dbReference>
<dbReference type="InterPro" id="IPR039353">
    <property type="entry name" value="TF_Adf1"/>
</dbReference>
<evidence type="ECO:0000313" key="5">
    <source>
        <dbReference type="Proteomes" id="UP000299102"/>
    </source>
</evidence>
<evidence type="ECO:0008006" key="6">
    <source>
        <dbReference type="Google" id="ProtNLM"/>
    </source>
</evidence>
<dbReference type="PROSITE" id="PS51029">
    <property type="entry name" value="MADF"/>
    <property type="match status" value="1"/>
</dbReference>
<dbReference type="InterPro" id="IPR006578">
    <property type="entry name" value="MADF-dom"/>
</dbReference>
<dbReference type="SMART" id="SM00595">
    <property type="entry name" value="MADF"/>
    <property type="match status" value="1"/>
</dbReference>
<evidence type="ECO:0000313" key="4">
    <source>
        <dbReference type="EMBL" id="GBP42640.1"/>
    </source>
</evidence>
<name>A0A4C1VVR1_EUMVA</name>
<dbReference type="PANTHER" id="PTHR12243">
    <property type="entry name" value="MADF DOMAIN TRANSCRIPTION FACTOR"/>
    <property type="match status" value="1"/>
</dbReference>
<feature type="domain" description="BESS" evidence="3">
    <location>
        <begin position="186"/>
        <end position="225"/>
    </location>
</feature>
<evidence type="ECO:0000259" key="3">
    <source>
        <dbReference type="PROSITE" id="PS51031"/>
    </source>
</evidence>
<comment type="subcellular location">
    <subcellularLocation>
        <location evidence="1">Nucleus</location>
    </subcellularLocation>
</comment>
<keyword evidence="5" id="KW-1185">Reference proteome</keyword>
<protein>
    <recommendedName>
        <fullName evidence="6">MADF domain-containing protein</fullName>
    </recommendedName>
</protein>
<dbReference type="OrthoDB" id="6159213at2759"/>
<evidence type="ECO:0000259" key="2">
    <source>
        <dbReference type="PROSITE" id="PS51029"/>
    </source>
</evidence>
<reference evidence="4 5" key="1">
    <citation type="journal article" date="2019" name="Commun. Biol.">
        <title>The bagworm genome reveals a unique fibroin gene that provides high tensile strength.</title>
        <authorList>
            <person name="Kono N."/>
            <person name="Nakamura H."/>
            <person name="Ohtoshi R."/>
            <person name="Tomita M."/>
            <person name="Numata K."/>
            <person name="Arakawa K."/>
        </authorList>
    </citation>
    <scope>NUCLEOTIDE SEQUENCE [LARGE SCALE GENOMIC DNA]</scope>
</reference>
<dbReference type="InterPro" id="IPR004210">
    <property type="entry name" value="BESS_motif"/>
</dbReference>
<keyword evidence="1" id="KW-0539">Nucleus</keyword>
<dbReference type="GO" id="GO:0005634">
    <property type="term" value="C:nucleus"/>
    <property type="evidence" value="ECO:0007669"/>
    <property type="project" value="UniProtKB-SubCell"/>
</dbReference>
<organism evidence="4 5">
    <name type="scientific">Eumeta variegata</name>
    <name type="common">Bagworm moth</name>
    <name type="synonym">Eumeta japonica</name>
    <dbReference type="NCBI Taxonomy" id="151549"/>
    <lineage>
        <taxon>Eukaryota</taxon>
        <taxon>Metazoa</taxon>
        <taxon>Ecdysozoa</taxon>
        <taxon>Arthropoda</taxon>
        <taxon>Hexapoda</taxon>
        <taxon>Insecta</taxon>
        <taxon>Pterygota</taxon>
        <taxon>Neoptera</taxon>
        <taxon>Endopterygota</taxon>
        <taxon>Lepidoptera</taxon>
        <taxon>Glossata</taxon>
        <taxon>Ditrysia</taxon>
        <taxon>Tineoidea</taxon>
        <taxon>Psychidae</taxon>
        <taxon>Oiketicinae</taxon>
        <taxon>Eumeta</taxon>
    </lineage>
</organism>
<dbReference type="Pfam" id="PF02944">
    <property type="entry name" value="BESS"/>
    <property type="match status" value="1"/>
</dbReference>
<dbReference type="EMBL" id="BGZK01000421">
    <property type="protein sequence ID" value="GBP42640.1"/>
    <property type="molecule type" value="Genomic_DNA"/>
</dbReference>
<dbReference type="GO" id="GO:0003677">
    <property type="term" value="F:DNA binding"/>
    <property type="evidence" value="ECO:0007669"/>
    <property type="project" value="InterPro"/>
</dbReference>
<dbReference type="Pfam" id="PF10545">
    <property type="entry name" value="MADF_DNA_bdg"/>
    <property type="match status" value="1"/>
</dbReference>
<dbReference type="PANTHER" id="PTHR12243:SF67">
    <property type="entry name" value="COREPRESSOR OF PANGOLIN, ISOFORM A-RELATED"/>
    <property type="match status" value="1"/>
</dbReference>
<accession>A0A4C1VVR1</accession>
<proteinExistence type="predicted"/>
<comment type="caution">
    <text evidence="4">The sequence shown here is derived from an EMBL/GenBank/DDBJ whole genome shotgun (WGS) entry which is preliminary data.</text>
</comment>
<sequence length="324" mass="37495">MCEAETLILAVEKYPCLWNIHDDDYHNRDVKDLAWENVFKEVIKDWDTCTKVDKENKGAETKKKWTHIRDYFRRDYQKNKCAPTGSAAKKVKKYVYADLLYFLIPVFDKRNTEGNYQSDDLQDNISQDSLEHSVEQVDTNILQPPSPISTPPAKSLKRNKKDIPSEILSILHQNQQKANQKQQEVEDDDMKFLLSFRTHMKNMNENQKINFKLGMLQLLAGDFKRGAAREGLCTRLDSTRLKMAVRIATGAVAHIGGGESFAIGCRSRHNFPQNIGRRFLPYKAMNLFPGRDLGRCRVQPEPVARSLIHRPCMRNNRYTSPPFF</sequence>